<evidence type="ECO:0000313" key="2">
    <source>
        <dbReference type="EMBL" id="SNT60786.1"/>
    </source>
</evidence>
<dbReference type="AlphaFoldDB" id="A0A239P111"/>
<proteinExistence type="predicted"/>
<sequence length="270" mass="28325">MGPVAVIPAHAGMIRRTRRAHASCGCVFRQEWSLRVGLWVVSTEVVCEFDLVSPGGQFSLAADSTVPGCDAHGIPGTILACAGSTDLPPAPRGPRRDHPRTGRLDLNQGPPGDHPRVRGEHCGAGPATRGRLGPSPRARGARLRRHGDVPDRGTIPACAGSTRYPRDADQLCEGSSPGARGARIAGRVRRVVAGTIPACAGSTGPPCPRTRSCRDHPRVRGEHQPRPGGEALEAGPSPRARGALVRRLVVQDRDGTIPACAGSTGRHVEF</sequence>
<keyword evidence="3" id="KW-1185">Reference proteome</keyword>
<feature type="compositionally biased region" description="Basic and acidic residues" evidence="1">
    <location>
        <begin position="212"/>
        <end position="225"/>
    </location>
</feature>
<dbReference type="AntiFam" id="ANF00006">
    <property type="entry name" value="Translation of CRISPR region"/>
</dbReference>
<name>A0A239P111_9ACTN</name>
<reference evidence="2 3" key="1">
    <citation type="submission" date="2017-06" db="EMBL/GenBank/DDBJ databases">
        <authorList>
            <person name="Kim H.J."/>
            <person name="Triplett B.A."/>
        </authorList>
    </citation>
    <scope>NUCLEOTIDE SEQUENCE [LARGE SCALE GENOMIC DNA]</scope>
    <source>
        <strain evidence="2 3">DSM 44715</strain>
    </source>
</reference>
<dbReference type="AntiFam" id="ANF00057">
    <property type="entry name" value="Translation of E. coli type CRISPR repeat"/>
</dbReference>
<feature type="compositionally biased region" description="Basic and acidic residues" evidence="1">
    <location>
        <begin position="94"/>
        <end position="103"/>
    </location>
</feature>
<evidence type="ECO:0000256" key="1">
    <source>
        <dbReference type="SAM" id="MobiDB-lite"/>
    </source>
</evidence>
<evidence type="ECO:0000313" key="3">
    <source>
        <dbReference type="Proteomes" id="UP000198318"/>
    </source>
</evidence>
<dbReference type="Proteomes" id="UP000198318">
    <property type="component" value="Unassembled WGS sequence"/>
</dbReference>
<feature type="region of interest" description="Disordered" evidence="1">
    <location>
        <begin position="82"/>
        <end position="162"/>
    </location>
</feature>
<dbReference type="EMBL" id="FZOR01000059">
    <property type="protein sequence ID" value="SNT60786.1"/>
    <property type="molecule type" value="Genomic_DNA"/>
</dbReference>
<protein>
    <submittedName>
        <fullName evidence="2">Uncharacterized protein</fullName>
    </submittedName>
</protein>
<feature type="region of interest" description="Disordered" evidence="1">
    <location>
        <begin position="201"/>
        <end position="240"/>
    </location>
</feature>
<organism evidence="2 3">
    <name type="scientific">Actinomadura meyerae</name>
    <dbReference type="NCBI Taxonomy" id="240840"/>
    <lineage>
        <taxon>Bacteria</taxon>
        <taxon>Bacillati</taxon>
        <taxon>Actinomycetota</taxon>
        <taxon>Actinomycetes</taxon>
        <taxon>Streptosporangiales</taxon>
        <taxon>Thermomonosporaceae</taxon>
        <taxon>Actinomadura</taxon>
    </lineage>
</organism>
<gene>
    <name evidence="2" type="ORF">SAMN05443665_105927</name>
</gene>
<accession>A0A239P111</accession>